<dbReference type="PROSITE" id="PS50928">
    <property type="entry name" value="ABC_TM1"/>
    <property type="match status" value="1"/>
</dbReference>
<dbReference type="AlphaFoldDB" id="A0A1H6UGX8"/>
<evidence type="ECO:0000256" key="2">
    <source>
        <dbReference type="ARBA" id="ARBA00022448"/>
    </source>
</evidence>
<dbReference type="GO" id="GO:0022857">
    <property type="term" value="F:transmembrane transporter activity"/>
    <property type="evidence" value="ECO:0007669"/>
    <property type="project" value="InterPro"/>
</dbReference>
<name>A0A1H6UGX8_9BACL</name>
<keyword evidence="2 8" id="KW-0813">Transport</keyword>
<dbReference type="GO" id="GO:0006865">
    <property type="term" value="P:amino acid transport"/>
    <property type="evidence" value="ECO:0007669"/>
    <property type="project" value="UniProtKB-KW"/>
</dbReference>
<reference evidence="11" key="1">
    <citation type="submission" date="2016-10" db="EMBL/GenBank/DDBJ databases">
        <authorList>
            <person name="Varghese N."/>
            <person name="Submissions S."/>
        </authorList>
    </citation>
    <scope>NUCLEOTIDE SEQUENCE [LARGE SCALE GENOMIC DNA]</scope>
    <source>
        <strain evidence="11">CGMCC 1.6763</strain>
    </source>
</reference>
<dbReference type="Proteomes" id="UP000199200">
    <property type="component" value="Unassembled WGS sequence"/>
</dbReference>
<evidence type="ECO:0000256" key="3">
    <source>
        <dbReference type="ARBA" id="ARBA00022475"/>
    </source>
</evidence>
<evidence type="ECO:0000313" key="10">
    <source>
        <dbReference type="EMBL" id="SEI91579.1"/>
    </source>
</evidence>
<feature type="transmembrane region" description="Helical" evidence="8">
    <location>
        <begin position="168"/>
        <end position="190"/>
    </location>
</feature>
<feature type="transmembrane region" description="Helical" evidence="8">
    <location>
        <begin position="20"/>
        <end position="44"/>
    </location>
</feature>
<evidence type="ECO:0000313" key="11">
    <source>
        <dbReference type="Proteomes" id="UP000199200"/>
    </source>
</evidence>
<keyword evidence="6 8" id="KW-1133">Transmembrane helix</keyword>
<protein>
    <submittedName>
        <fullName evidence="10">L-cystine transport system permease protein</fullName>
    </submittedName>
</protein>
<keyword evidence="7 8" id="KW-0472">Membrane</keyword>
<comment type="subcellular location">
    <subcellularLocation>
        <location evidence="1 8">Cell membrane</location>
        <topology evidence="1 8">Multi-pass membrane protein</topology>
    </subcellularLocation>
</comment>
<dbReference type="PANTHER" id="PTHR30614:SF0">
    <property type="entry name" value="L-CYSTINE TRANSPORT SYSTEM PERMEASE PROTEIN TCYL"/>
    <property type="match status" value="1"/>
</dbReference>
<accession>A0A1H6UGX8</accession>
<evidence type="ECO:0000256" key="4">
    <source>
        <dbReference type="ARBA" id="ARBA00022692"/>
    </source>
</evidence>
<dbReference type="Pfam" id="PF00528">
    <property type="entry name" value="BPD_transp_1"/>
    <property type="match status" value="1"/>
</dbReference>
<dbReference type="InterPro" id="IPR035906">
    <property type="entry name" value="MetI-like_sf"/>
</dbReference>
<keyword evidence="3" id="KW-1003">Cell membrane</keyword>
<feature type="transmembrane region" description="Helical" evidence="8">
    <location>
        <begin position="196"/>
        <end position="218"/>
    </location>
</feature>
<feature type="domain" description="ABC transmembrane type-1" evidence="9">
    <location>
        <begin position="14"/>
        <end position="215"/>
    </location>
</feature>
<dbReference type="STRING" id="426757.SAMN04488127_0781"/>
<sequence>MLDIKYMLEITPSLLSVLHVTLIILIASSTLGLGLSILVTAIRIKKVKYLSKVMDLFISFTRSVPIVLQLFLMYYGFPFLLSMIGIHINDFSAAAATVLALTLYNAGYLSEVLRPAYLAVEKGQHEAADGLGYTPFQKFTRIIAPQVIPIALPGWGNALVYLIHDTSLIFTIGVADIMGVANTLVSSSYGAHQIEIYLTIALLFWAITVSADTMVRIFEKKAAKYNLSNGFAPKKKAKRKMRILVQKGV</sequence>
<evidence type="ECO:0000256" key="7">
    <source>
        <dbReference type="ARBA" id="ARBA00023136"/>
    </source>
</evidence>
<proteinExistence type="inferred from homology"/>
<keyword evidence="11" id="KW-1185">Reference proteome</keyword>
<evidence type="ECO:0000259" key="9">
    <source>
        <dbReference type="PROSITE" id="PS50928"/>
    </source>
</evidence>
<evidence type="ECO:0000256" key="5">
    <source>
        <dbReference type="ARBA" id="ARBA00022970"/>
    </source>
</evidence>
<dbReference type="PANTHER" id="PTHR30614">
    <property type="entry name" value="MEMBRANE COMPONENT OF AMINO ACID ABC TRANSPORTER"/>
    <property type="match status" value="1"/>
</dbReference>
<dbReference type="SUPFAM" id="SSF161098">
    <property type="entry name" value="MetI-like"/>
    <property type="match status" value="1"/>
</dbReference>
<dbReference type="InterPro" id="IPR043429">
    <property type="entry name" value="ArtM/GltK/GlnP/TcyL/YhdX-like"/>
</dbReference>
<keyword evidence="5" id="KW-0029">Amino-acid transport</keyword>
<gene>
    <name evidence="10" type="ORF">SAMN04488127_0781</name>
</gene>
<evidence type="ECO:0000256" key="8">
    <source>
        <dbReference type="RuleBase" id="RU363032"/>
    </source>
</evidence>
<keyword evidence="4 8" id="KW-0812">Transmembrane</keyword>
<evidence type="ECO:0000256" key="1">
    <source>
        <dbReference type="ARBA" id="ARBA00004651"/>
    </source>
</evidence>
<feature type="transmembrane region" description="Helical" evidence="8">
    <location>
        <begin position="56"/>
        <end position="77"/>
    </location>
</feature>
<comment type="similarity">
    <text evidence="8">Belongs to the binding-protein-dependent transport system permease family.</text>
</comment>
<organism evidence="10 11">
    <name type="scientific">Bhargavaea ginsengi</name>
    <dbReference type="NCBI Taxonomy" id="426757"/>
    <lineage>
        <taxon>Bacteria</taxon>
        <taxon>Bacillati</taxon>
        <taxon>Bacillota</taxon>
        <taxon>Bacilli</taxon>
        <taxon>Bacillales</taxon>
        <taxon>Caryophanaceae</taxon>
        <taxon>Bhargavaea</taxon>
    </lineage>
</organism>
<dbReference type="NCBIfam" id="TIGR01726">
    <property type="entry name" value="HEQRo_perm_3TM"/>
    <property type="match status" value="1"/>
</dbReference>
<dbReference type="CDD" id="cd06261">
    <property type="entry name" value="TM_PBP2"/>
    <property type="match status" value="1"/>
</dbReference>
<dbReference type="EMBL" id="FNZF01000001">
    <property type="protein sequence ID" value="SEI91579.1"/>
    <property type="molecule type" value="Genomic_DNA"/>
</dbReference>
<dbReference type="RefSeq" id="WP_245744235.1">
    <property type="nucleotide sequence ID" value="NZ_FNZF01000001.1"/>
</dbReference>
<dbReference type="Gene3D" id="1.10.3720.10">
    <property type="entry name" value="MetI-like"/>
    <property type="match status" value="1"/>
</dbReference>
<dbReference type="GO" id="GO:0043190">
    <property type="term" value="C:ATP-binding cassette (ABC) transporter complex"/>
    <property type="evidence" value="ECO:0007669"/>
    <property type="project" value="InterPro"/>
</dbReference>
<dbReference type="InterPro" id="IPR010065">
    <property type="entry name" value="AA_ABC_transptr_permease_3TM"/>
</dbReference>
<evidence type="ECO:0000256" key="6">
    <source>
        <dbReference type="ARBA" id="ARBA00022989"/>
    </source>
</evidence>
<dbReference type="InterPro" id="IPR000515">
    <property type="entry name" value="MetI-like"/>
</dbReference>